<dbReference type="Pfam" id="PF00550">
    <property type="entry name" value="PP-binding"/>
    <property type="match status" value="1"/>
</dbReference>
<keyword evidence="3" id="KW-1185">Reference proteome</keyword>
<dbReference type="Proteomes" id="UP001484535">
    <property type="component" value="Unassembled WGS sequence"/>
</dbReference>
<dbReference type="EMBL" id="JBDLBR010000003">
    <property type="protein sequence ID" value="MEN7537835.1"/>
    <property type="molecule type" value="Genomic_DNA"/>
</dbReference>
<evidence type="ECO:0000313" key="2">
    <source>
        <dbReference type="EMBL" id="MEN7537835.1"/>
    </source>
</evidence>
<protein>
    <submittedName>
        <fullName evidence="2">Phosphopantetheine-binding protein</fullName>
    </submittedName>
</protein>
<dbReference type="RefSeq" id="WP_346785276.1">
    <property type="nucleotide sequence ID" value="NZ_JBDLBR010000003.1"/>
</dbReference>
<evidence type="ECO:0000313" key="3">
    <source>
        <dbReference type="Proteomes" id="UP001484535"/>
    </source>
</evidence>
<comment type="caution">
    <text evidence="2">The sequence shown here is derived from an EMBL/GenBank/DDBJ whole genome shotgun (WGS) entry which is preliminary data.</text>
</comment>
<organism evidence="2 3">
    <name type="scientific">Aurantiacibacter flavus</name>
    <dbReference type="NCBI Taxonomy" id="3145232"/>
    <lineage>
        <taxon>Bacteria</taxon>
        <taxon>Pseudomonadati</taxon>
        <taxon>Pseudomonadota</taxon>
        <taxon>Alphaproteobacteria</taxon>
        <taxon>Sphingomonadales</taxon>
        <taxon>Erythrobacteraceae</taxon>
        <taxon>Aurantiacibacter</taxon>
    </lineage>
</organism>
<dbReference type="PROSITE" id="PS50075">
    <property type="entry name" value="CARRIER"/>
    <property type="match status" value="1"/>
</dbReference>
<dbReference type="Gene3D" id="1.10.1200.10">
    <property type="entry name" value="ACP-like"/>
    <property type="match status" value="1"/>
</dbReference>
<reference evidence="2 3" key="1">
    <citation type="submission" date="2024-05" db="EMBL/GenBank/DDBJ databases">
        <authorList>
            <person name="Park S."/>
        </authorList>
    </citation>
    <scope>NUCLEOTIDE SEQUENCE [LARGE SCALE GENOMIC DNA]</scope>
    <source>
        <strain evidence="2 3">DGU5</strain>
    </source>
</reference>
<gene>
    <name evidence="2" type="ORF">ABDJ38_11680</name>
</gene>
<sequence>MTLEDLRAQIADVMDLDPADLPDDGNLMDLGLDSMRAMNLAMAWEEQGLDLDFADLGETETLAQLWALIEARQSQSGT</sequence>
<name>A0ABV0CYT1_9SPHN</name>
<evidence type="ECO:0000259" key="1">
    <source>
        <dbReference type="PROSITE" id="PS50075"/>
    </source>
</evidence>
<dbReference type="InterPro" id="IPR009081">
    <property type="entry name" value="PP-bd_ACP"/>
</dbReference>
<dbReference type="SUPFAM" id="SSF47336">
    <property type="entry name" value="ACP-like"/>
    <property type="match status" value="1"/>
</dbReference>
<accession>A0ABV0CYT1</accession>
<proteinExistence type="predicted"/>
<feature type="domain" description="Carrier" evidence="1">
    <location>
        <begin position="1"/>
        <end position="73"/>
    </location>
</feature>
<dbReference type="InterPro" id="IPR036736">
    <property type="entry name" value="ACP-like_sf"/>
</dbReference>